<gene>
    <name evidence="2" type="ORF">PHLCEN_2v8670</name>
</gene>
<comment type="caution">
    <text evidence="2">The sequence shown here is derived from an EMBL/GenBank/DDBJ whole genome shotgun (WGS) entry which is preliminary data.</text>
</comment>
<accession>A0A2R6NT03</accession>
<feature type="compositionally biased region" description="Polar residues" evidence="1">
    <location>
        <begin position="45"/>
        <end position="56"/>
    </location>
</feature>
<feature type="compositionally biased region" description="Polar residues" evidence="1">
    <location>
        <begin position="63"/>
        <end position="81"/>
    </location>
</feature>
<protein>
    <submittedName>
        <fullName evidence="2">Uncharacterized protein</fullName>
    </submittedName>
</protein>
<evidence type="ECO:0000313" key="3">
    <source>
        <dbReference type="Proteomes" id="UP000186601"/>
    </source>
</evidence>
<name>A0A2R6NT03_9APHY</name>
<proteinExistence type="predicted"/>
<dbReference type="AlphaFoldDB" id="A0A2R6NT03"/>
<feature type="compositionally biased region" description="Polar residues" evidence="1">
    <location>
        <begin position="1"/>
        <end position="26"/>
    </location>
</feature>
<feature type="region of interest" description="Disordered" evidence="1">
    <location>
        <begin position="1"/>
        <end position="88"/>
    </location>
</feature>
<dbReference type="EMBL" id="MLYV02000861">
    <property type="protein sequence ID" value="PSR76120.1"/>
    <property type="molecule type" value="Genomic_DNA"/>
</dbReference>
<evidence type="ECO:0000256" key="1">
    <source>
        <dbReference type="SAM" id="MobiDB-lite"/>
    </source>
</evidence>
<evidence type="ECO:0000313" key="2">
    <source>
        <dbReference type="EMBL" id="PSR76120.1"/>
    </source>
</evidence>
<reference evidence="2 3" key="1">
    <citation type="submission" date="2018-02" db="EMBL/GenBank/DDBJ databases">
        <title>Genome sequence of the basidiomycete white-rot fungus Phlebia centrifuga.</title>
        <authorList>
            <person name="Granchi Z."/>
            <person name="Peng M."/>
            <person name="de Vries R.P."/>
            <person name="Hilden K."/>
            <person name="Makela M.R."/>
            <person name="Grigoriev I."/>
            <person name="Riley R."/>
        </authorList>
    </citation>
    <scope>NUCLEOTIDE SEQUENCE [LARGE SCALE GENOMIC DNA]</scope>
    <source>
        <strain evidence="2 3">FBCC195</strain>
    </source>
</reference>
<keyword evidence="3" id="KW-1185">Reference proteome</keyword>
<dbReference type="Proteomes" id="UP000186601">
    <property type="component" value="Unassembled WGS sequence"/>
</dbReference>
<sequence length="153" mass="15795">MSNSHRSSNITIQPQGVTLNGLTTSHTAEESRPDAAENSEDVATAPTTIHSMSSPDSECPGLTSGNPIINAPNGGQPTASASELEGSRVNDATACATAKEDVLQAGCTTHSSTSGQQAADDEDDDLSLEEIEVILLEAGFVPSGAYVDPRKRL</sequence>
<organism evidence="2 3">
    <name type="scientific">Hermanssonia centrifuga</name>
    <dbReference type="NCBI Taxonomy" id="98765"/>
    <lineage>
        <taxon>Eukaryota</taxon>
        <taxon>Fungi</taxon>
        <taxon>Dikarya</taxon>
        <taxon>Basidiomycota</taxon>
        <taxon>Agaricomycotina</taxon>
        <taxon>Agaricomycetes</taxon>
        <taxon>Polyporales</taxon>
        <taxon>Meruliaceae</taxon>
        <taxon>Hermanssonia</taxon>
    </lineage>
</organism>